<dbReference type="STRING" id="1403537.Q428_12355"/>
<dbReference type="RefSeq" id="WP_161633625.1">
    <property type="nucleotide sequence ID" value="NZ_AZQP01000045.1"/>
</dbReference>
<name>A0A017RSK8_9CLOT</name>
<evidence type="ECO:0000313" key="1">
    <source>
        <dbReference type="EMBL" id="EYE87622.1"/>
    </source>
</evidence>
<accession>A0A017RSK8</accession>
<comment type="caution">
    <text evidence="1">The sequence shown here is derived from an EMBL/GenBank/DDBJ whole genome shotgun (WGS) entry which is preliminary data.</text>
</comment>
<dbReference type="Proteomes" id="UP000019681">
    <property type="component" value="Unassembled WGS sequence"/>
</dbReference>
<organism evidence="1 2">
    <name type="scientific">Fervidicella metallireducens AeB</name>
    <dbReference type="NCBI Taxonomy" id="1403537"/>
    <lineage>
        <taxon>Bacteria</taxon>
        <taxon>Bacillati</taxon>
        <taxon>Bacillota</taxon>
        <taxon>Clostridia</taxon>
        <taxon>Eubacteriales</taxon>
        <taxon>Clostridiaceae</taxon>
        <taxon>Fervidicella</taxon>
    </lineage>
</organism>
<dbReference type="EMBL" id="AZQP01000045">
    <property type="protein sequence ID" value="EYE87622.1"/>
    <property type="molecule type" value="Genomic_DNA"/>
</dbReference>
<proteinExistence type="predicted"/>
<evidence type="ECO:0000313" key="2">
    <source>
        <dbReference type="Proteomes" id="UP000019681"/>
    </source>
</evidence>
<reference evidence="1 2" key="1">
    <citation type="journal article" date="2014" name="Genome Announc.">
        <title>Draft Genome Sequence of Fervidicella metallireducens Strain AeBT, an Iron-Reducing Thermoanaerobe from the Great Artesian Basin.</title>
        <authorList>
            <person name="Patel B.K."/>
        </authorList>
    </citation>
    <scope>NUCLEOTIDE SEQUENCE [LARGE SCALE GENOMIC DNA]</scope>
    <source>
        <strain evidence="1 2">AeB</strain>
    </source>
</reference>
<keyword evidence="2" id="KW-1185">Reference proteome</keyword>
<dbReference type="AlphaFoldDB" id="A0A017RSK8"/>
<gene>
    <name evidence="1" type="ORF">Q428_12355</name>
</gene>
<sequence>MSEDILKYLNYIKTGKYDEMYKDTTLKYIGSSNQKFYRVKCRGEIICLKEI</sequence>
<protein>
    <submittedName>
        <fullName evidence="1">Uncharacterized protein</fullName>
    </submittedName>
</protein>